<dbReference type="RefSeq" id="WP_386417748.1">
    <property type="nucleotide sequence ID" value="NZ_JBHSZO010000042.1"/>
</dbReference>
<feature type="domain" description="HTH arsR-type" evidence="4">
    <location>
        <begin position="252"/>
        <end position="323"/>
    </location>
</feature>
<dbReference type="CDD" id="cd00090">
    <property type="entry name" value="HTH_ARSR"/>
    <property type="match status" value="1"/>
</dbReference>
<dbReference type="SMART" id="SM00419">
    <property type="entry name" value="HTH_CRP"/>
    <property type="match status" value="1"/>
</dbReference>
<keyword evidence="1" id="KW-0805">Transcription regulation</keyword>
<accession>A0ABW2GLG6</accession>
<dbReference type="InterPro" id="IPR012318">
    <property type="entry name" value="HTH_CRP"/>
</dbReference>
<evidence type="ECO:0000259" key="4">
    <source>
        <dbReference type="SMART" id="SM00418"/>
    </source>
</evidence>
<dbReference type="InterPro" id="IPR036388">
    <property type="entry name" value="WH-like_DNA-bd_sf"/>
</dbReference>
<evidence type="ECO:0000256" key="1">
    <source>
        <dbReference type="ARBA" id="ARBA00023015"/>
    </source>
</evidence>
<evidence type="ECO:0000259" key="5">
    <source>
        <dbReference type="SMART" id="SM00419"/>
    </source>
</evidence>
<reference evidence="7" key="1">
    <citation type="journal article" date="2019" name="Int. J. Syst. Evol. Microbiol.">
        <title>The Global Catalogue of Microorganisms (GCM) 10K type strain sequencing project: providing services to taxonomists for standard genome sequencing and annotation.</title>
        <authorList>
            <consortium name="The Broad Institute Genomics Platform"/>
            <consortium name="The Broad Institute Genome Sequencing Center for Infectious Disease"/>
            <person name="Wu L."/>
            <person name="Ma J."/>
        </authorList>
    </citation>
    <scope>NUCLEOTIDE SEQUENCE [LARGE SCALE GENOMIC DNA]</scope>
    <source>
        <strain evidence="7">CGMCC 1.13681</strain>
    </source>
</reference>
<evidence type="ECO:0000313" key="6">
    <source>
        <dbReference type="EMBL" id="MFC7220811.1"/>
    </source>
</evidence>
<dbReference type="SMART" id="SM00418">
    <property type="entry name" value="HTH_ARSR"/>
    <property type="match status" value="1"/>
</dbReference>
<dbReference type="InterPro" id="IPR045981">
    <property type="entry name" value="DUF5937"/>
</dbReference>
<evidence type="ECO:0000256" key="3">
    <source>
        <dbReference type="ARBA" id="ARBA00023163"/>
    </source>
</evidence>
<evidence type="ECO:0000256" key="2">
    <source>
        <dbReference type="ARBA" id="ARBA00023125"/>
    </source>
</evidence>
<dbReference type="Pfam" id="PF12840">
    <property type="entry name" value="HTH_20"/>
    <property type="match status" value="1"/>
</dbReference>
<feature type="domain" description="HTH crp-type" evidence="5">
    <location>
        <begin position="265"/>
        <end position="314"/>
    </location>
</feature>
<keyword evidence="3" id="KW-0804">Transcription</keyword>
<dbReference type="EMBL" id="JBHSZO010000042">
    <property type="protein sequence ID" value="MFC7220811.1"/>
    <property type="molecule type" value="Genomic_DNA"/>
</dbReference>
<dbReference type="InterPro" id="IPR011991">
    <property type="entry name" value="ArsR-like_HTH"/>
</dbReference>
<dbReference type="SUPFAM" id="SSF46785">
    <property type="entry name" value="Winged helix' DNA-binding domain"/>
    <property type="match status" value="1"/>
</dbReference>
<dbReference type="Gene3D" id="1.10.10.10">
    <property type="entry name" value="Winged helix-like DNA-binding domain superfamily/Winged helix DNA-binding domain"/>
    <property type="match status" value="1"/>
</dbReference>
<proteinExistence type="predicted"/>
<keyword evidence="2" id="KW-0238">DNA-binding</keyword>
<gene>
    <name evidence="6" type="ORF">ACFQLX_22010</name>
</gene>
<protein>
    <submittedName>
        <fullName evidence="6">DUF5937 family protein</fullName>
    </submittedName>
</protein>
<comment type="caution">
    <text evidence="6">The sequence shown here is derived from an EMBL/GenBank/DDBJ whole genome shotgun (WGS) entry which is preliminary data.</text>
</comment>
<evidence type="ECO:0000313" key="7">
    <source>
        <dbReference type="Proteomes" id="UP001596413"/>
    </source>
</evidence>
<organism evidence="6 7">
    <name type="scientific">Streptomyces polyrhachis</name>
    <dbReference type="NCBI Taxonomy" id="1282885"/>
    <lineage>
        <taxon>Bacteria</taxon>
        <taxon>Bacillati</taxon>
        <taxon>Actinomycetota</taxon>
        <taxon>Actinomycetes</taxon>
        <taxon>Kitasatosporales</taxon>
        <taxon>Streptomycetaceae</taxon>
        <taxon>Streptomyces</taxon>
    </lineage>
</organism>
<dbReference type="InterPro" id="IPR001845">
    <property type="entry name" value="HTH_ArsR_DNA-bd_dom"/>
</dbReference>
<dbReference type="InterPro" id="IPR036390">
    <property type="entry name" value="WH_DNA-bd_sf"/>
</dbReference>
<dbReference type="InterPro" id="IPR051011">
    <property type="entry name" value="Metal_resp_trans_reg"/>
</dbReference>
<keyword evidence="7" id="KW-1185">Reference proteome</keyword>
<dbReference type="Proteomes" id="UP001596413">
    <property type="component" value="Unassembled WGS sequence"/>
</dbReference>
<dbReference type="Pfam" id="PF19361">
    <property type="entry name" value="DUF5937"/>
    <property type="match status" value="1"/>
</dbReference>
<name>A0ABW2GLG6_9ACTN</name>
<dbReference type="PANTHER" id="PTHR43132">
    <property type="entry name" value="ARSENICAL RESISTANCE OPERON REPRESSOR ARSR-RELATED"/>
    <property type="match status" value="1"/>
</dbReference>
<sequence>MASRLVFGPEDLLRLRFAISPLWETHDAVRTLIRPDRQGFHLPWLREIRERARDLDLTPLWLFMPRSGTSPDFLGPPPLSLTAGFAEEIAVVRAADPDAALRDMRLSLAHTPGAAEHPVARELLADPVRAVAVLADLLQAAWHALVEPHWPRLRALLEADVAFHTRRLALGGLEALFAELHPKVRWAGGVLTLDTRWEYTRDLGGQGLLLLPSAFLWPDVVTGFEPPWSPALAYPARGVGSLWQRAGPEAGEALARLLGAGRAQVLAALDEPAATTVLAARLGLAPSTVSAHLAALRDAGLLTSRRVRHHVLYERTPLGIALGGG</sequence>
<dbReference type="PANTHER" id="PTHR43132:SF8">
    <property type="entry name" value="HTH-TYPE TRANSCRIPTIONAL REGULATOR KMTR"/>
    <property type="match status" value="1"/>
</dbReference>